<dbReference type="EMBL" id="CP038228">
    <property type="protein sequence ID" value="QDI02767.1"/>
    <property type="molecule type" value="Genomic_DNA"/>
</dbReference>
<protein>
    <submittedName>
        <fullName evidence="2">Phosphatidylserine/phosphatidylglycerophosphate/ cardiolipin synthase family protein</fullName>
    </submittedName>
</protein>
<dbReference type="GO" id="GO:0030572">
    <property type="term" value="F:phosphatidyltransferase activity"/>
    <property type="evidence" value="ECO:0007669"/>
    <property type="project" value="UniProtKB-ARBA"/>
</dbReference>
<name>A0A514E9P1_9XANT</name>
<gene>
    <name evidence="2" type="ORF">E4A48_02805</name>
</gene>
<dbReference type="AlphaFoldDB" id="A0A514E9P1"/>
<accession>A0A514E9P1</accession>
<proteinExistence type="predicted"/>
<keyword evidence="3" id="KW-1185">Reference proteome</keyword>
<evidence type="ECO:0000313" key="2">
    <source>
        <dbReference type="EMBL" id="QDI02767.1"/>
    </source>
</evidence>
<dbReference type="Pfam" id="PF13091">
    <property type="entry name" value="PLDc_2"/>
    <property type="match status" value="1"/>
</dbReference>
<dbReference type="PANTHER" id="PTHR21248">
    <property type="entry name" value="CARDIOLIPIN SYNTHASE"/>
    <property type="match status" value="1"/>
</dbReference>
<organism evidence="2 3">
    <name type="scientific">Xanthomonas cerealis pv. cerealis</name>
    <dbReference type="NCBI Taxonomy" id="152263"/>
    <lineage>
        <taxon>Bacteria</taxon>
        <taxon>Pseudomonadati</taxon>
        <taxon>Pseudomonadota</taxon>
        <taxon>Gammaproteobacteria</taxon>
        <taxon>Lysobacterales</taxon>
        <taxon>Lysobacteraceae</taxon>
        <taxon>Xanthomonas</taxon>
        <taxon>Xanthomonas translucens group</taxon>
        <taxon>Xanthomonas cerealis</taxon>
    </lineage>
</organism>
<dbReference type="PANTHER" id="PTHR21248:SF11">
    <property type="entry name" value="PLD PHOSPHODIESTERASE DOMAIN-CONTAINING PROTEIN"/>
    <property type="match status" value="1"/>
</dbReference>
<feature type="domain" description="PLD phosphodiesterase" evidence="1">
    <location>
        <begin position="439"/>
        <end position="466"/>
    </location>
</feature>
<dbReference type="SUPFAM" id="SSF56024">
    <property type="entry name" value="Phospholipase D/nuclease"/>
    <property type="match status" value="2"/>
</dbReference>
<dbReference type="Gene3D" id="3.30.870.10">
    <property type="entry name" value="Endonuclease Chain A"/>
    <property type="match status" value="2"/>
</dbReference>
<dbReference type="RefSeq" id="WP_142741861.1">
    <property type="nucleotide sequence ID" value="NZ_CP038228.1"/>
</dbReference>
<sequence length="502" mass="54105">MAGEHAPQPQIQSSSLLDCLKPLSRKKANAGAKTSSDPLHTTTANFGKTDIRLPAISSSQRIETAVLKASLAHASCGTVRPELMVSEGNILESVDICGDAIFAKQAEMVRAAKKEVVIRTFAWDPSSPGAKMILDALLDAAHSAKERESSSTGPHEPIRVRLLINEGTGLAQKFMRLTSANKNRSAPKRWPSHAEALVGNYKKSQDHKYAPLTKDVDFQVRVHQHYSSNSIHAKSVIVDGCKAAMTGANVQSRNHGETPAYDFGISMSGRVALGLRDDFVSAWNNAENPDQETTPLSKELGFSAESTTGAAGKGLKIALLTRRPDWNILNQNNRNPQDKAFLAAIGTAQESIQVMTPNFNAPSAIEALAQAANRGVKVQILVSKGFNDERVDNVIAGGTNDKAISKLAALVKNKEFLDVRYFKNPMNPEKPVPHGNTNGNGASHAKFMSIDNALVILGSANMDKTSWHFSGEMNAALFDAGATRRIKSSVFDPAWEVSQAFS</sequence>
<dbReference type="GO" id="GO:0032049">
    <property type="term" value="P:cardiolipin biosynthetic process"/>
    <property type="evidence" value="ECO:0007669"/>
    <property type="project" value="UniProtKB-ARBA"/>
</dbReference>
<evidence type="ECO:0000313" key="3">
    <source>
        <dbReference type="Proteomes" id="UP000319349"/>
    </source>
</evidence>
<reference evidence="2 3" key="1">
    <citation type="submission" date="2019-03" db="EMBL/GenBank/DDBJ databases">
        <title>Tal1 in Xanthomonas translucens pv. cerealis Contributes to Virulence in Bacterial Leaf Streak of Wheat.</title>
        <authorList>
            <person name="Shah S.M.A."/>
            <person name="Haq F."/>
            <person name="Ma W."/>
            <person name="Xu X."/>
            <person name="Wang S."/>
            <person name="Xu Z."/>
            <person name="Zou L."/>
            <person name="Zhu B."/>
            <person name="Chen G."/>
        </authorList>
    </citation>
    <scope>NUCLEOTIDE SEQUENCE [LARGE SCALE GENOMIC DNA]</scope>
    <source>
        <strain evidence="2 3">01</strain>
    </source>
</reference>
<dbReference type="PROSITE" id="PS50035">
    <property type="entry name" value="PLD"/>
    <property type="match status" value="2"/>
</dbReference>
<dbReference type="InterPro" id="IPR025202">
    <property type="entry name" value="PLD-like_dom"/>
</dbReference>
<dbReference type="SMART" id="SM00155">
    <property type="entry name" value="PLDc"/>
    <property type="match status" value="2"/>
</dbReference>
<dbReference type="Proteomes" id="UP000319349">
    <property type="component" value="Chromosome"/>
</dbReference>
<dbReference type="InterPro" id="IPR001736">
    <property type="entry name" value="PLipase_D/transphosphatidylase"/>
</dbReference>
<evidence type="ECO:0000259" key="1">
    <source>
        <dbReference type="PROSITE" id="PS50035"/>
    </source>
</evidence>
<feature type="domain" description="PLD phosphodiesterase" evidence="1">
    <location>
        <begin position="227"/>
        <end position="254"/>
    </location>
</feature>